<dbReference type="InterPro" id="IPR029050">
    <property type="entry name" value="Immunoprotect_excell_Ig-like"/>
</dbReference>
<dbReference type="EMBL" id="MFAV01000008">
    <property type="protein sequence ID" value="OGD86754.1"/>
    <property type="molecule type" value="Genomic_DNA"/>
</dbReference>
<dbReference type="Gene3D" id="2.60.40.1240">
    <property type="match status" value="1"/>
</dbReference>
<organism evidence="3 4">
    <name type="scientific">Candidatus Curtissbacteria bacterium RBG_16_39_7</name>
    <dbReference type="NCBI Taxonomy" id="1797707"/>
    <lineage>
        <taxon>Bacteria</taxon>
        <taxon>Candidatus Curtissiibacteriota</taxon>
    </lineage>
</organism>
<dbReference type="AlphaFoldDB" id="A0A1F5G4L3"/>
<proteinExistence type="predicted"/>
<keyword evidence="1" id="KW-0732">Signal</keyword>
<evidence type="ECO:0000256" key="2">
    <source>
        <dbReference type="SAM" id="Phobius"/>
    </source>
</evidence>
<sequence>MELSRFNVSTLAFADIFKRFFPGQKKESDQAHNQNHDQNIETPQPFKKIKERFAAWNKKTVLKLSFAAFVILAVAFLLLRAGGRSSETFTGSNVSPQKSIILSKTFQLAGNTENDSPTENFMNLTLTNAETTKQILIQGKPATAKGGKIFLIINLEIDNPHNQKLYISPVDLMRLVGPDDKKFAPDVHNNQVAIEPISIKKTRVGFVINEGTDDWKLQVGEVAGAKEIIDLPI</sequence>
<name>A0A1F5G4L3_9BACT</name>
<gene>
    <name evidence="3" type="ORF">A2Z23_02765</name>
</gene>
<comment type="caution">
    <text evidence="3">The sequence shown here is derived from an EMBL/GenBank/DDBJ whole genome shotgun (WGS) entry which is preliminary data.</text>
</comment>
<protein>
    <recommendedName>
        <fullName evidence="5">DUF4352 domain-containing protein</fullName>
    </recommendedName>
</protein>
<evidence type="ECO:0000256" key="1">
    <source>
        <dbReference type="ARBA" id="ARBA00022729"/>
    </source>
</evidence>
<evidence type="ECO:0000313" key="4">
    <source>
        <dbReference type="Proteomes" id="UP000176628"/>
    </source>
</evidence>
<evidence type="ECO:0000313" key="3">
    <source>
        <dbReference type="EMBL" id="OGD86754.1"/>
    </source>
</evidence>
<accession>A0A1F5G4L3</accession>
<keyword evidence="2" id="KW-0472">Membrane</keyword>
<evidence type="ECO:0008006" key="5">
    <source>
        <dbReference type="Google" id="ProtNLM"/>
    </source>
</evidence>
<keyword evidence="2" id="KW-1133">Transmembrane helix</keyword>
<keyword evidence="2" id="KW-0812">Transmembrane</keyword>
<reference evidence="3 4" key="1">
    <citation type="journal article" date="2016" name="Nat. Commun.">
        <title>Thousands of microbial genomes shed light on interconnected biogeochemical processes in an aquifer system.</title>
        <authorList>
            <person name="Anantharaman K."/>
            <person name="Brown C.T."/>
            <person name="Hug L.A."/>
            <person name="Sharon I."/>
            <person name="Castelle C.J."/>
            <person name="Probst A.J."/>
            <person name="Thomas B.C."/>
            <person name="Singh A."/>
            <person name="Wilkins M.J."/>
            <person name="Karaoz U."/>
            <person name="Brodie E.L."/>
            <person name="Williams K.H."/>
            <person name="Hubbard S.S."/>
            <person name="Banfield J.F."/>
        </authorList>
    </citation>
    <scope>NUCLEOTIDE SEQUENCE [LARGE SCALE GENOMIC DNA]</scope>
</reference>
<feature type="transmembrane region" description="Helical" evidence="2">
    <location>
        <begin position="60"/>
        <end position="79"/>
    </location>
</feature>
<dbReference type="Proteomes" id="UP000176628">
    <property type="component" value="Unassembled WGS sequence"/>
</dbReference>